<accession>A0A0E9S6Z7</accession>
<reference evidence="1" key="2">
    <citation type="journal article" date="2015" name="Fish Shellfish Immunol.">
        <title>Early steps in the European eel (Anguilla anguilla)-Vibrio vulnificus interaction in the gills: Role of the RtxA13 toxin.</title>
        <authorList>
            <person name="Callol A."/>
            <person name="Pajuelo D."/>
            <person name="Ebbesson L."/>
            <person name="Teles M."/>
            <person name="MacKenzie S."/>
            <person name="Amaro C."/>
        </authorList>
    </citation>
    <scope>NUCLEOTIDE SEQUENCE</scope>
</reference>
<reference evidence="1" key="1">
    <citation type="submission" date="2014-11" db="EMBL/GenBank/DDBJ databases">
        <authorList>
            <person name="Amaro Gonzalez C."/>
        </authorList>
    </citation>
    <scope>NUCLEOTIDE SEQUENCE</scope>
</reference>
<sequence length="38" mass="3925">MAITLAIKCPLSVDLGITSSTTEPCARHGDTMSGVLSF</sequence>
<dbReference type="EMBL" id="GBXM01072152">
    <property type="protein sequence ID" value="JAH36425.1"/>
    <property type="molecule type" value="Transcribed_RNA"/>
</dbReference>
<name>A0A0E9S6Z7_ANGAN</name>
<organism evidence="1">
    <name type="scientific">Anguilla anguilla</name>
    <name type="common">European freshwater eel</name>
    <name type="synonym">Muraena anguilla</name>
    <dbReference type="NCBI Taxonomy" id="7936"/>
    <lineage>
        <taxon>Eukaryota</taxon>
        <taxon>Metazoa</taxon>
        <taxon>Chordata</taxon>
        <taxon>Craniata</taxon>
        <taxon>Vertebrata</taxon>
        <taxon>Euteleostomi</taxon>
        <taxon>Actinopterygii</taxon>
        <taxon>Neopterygii</taxon>
        <taxon>Teleostei</taxon>
        <taxon>Anguilliformes</taxon>
        <taxon>Anguillidae</taxon>
        <taxon>Anguilla</taxon>
    </lineage>
</organism>
<protein>
    <submittedName>
        <fullName evidence="1">Uncharacterized protein</fullName>
    </submittedName>
</protein>
<evidence type="ECO:0000313" key="1">
    <source>
        <dbReference type="EMBL" id="JAH36425.1"/>
    </source>
</evidence>
<proteinExistence type="predicted"/>
<dbReference type="AlphaFoldDB" id="A0A0E9S6Z7"/>